<dbReference type="UniPathway" id="UPA00251">
    <property type="reaction ID" value="UER00318"/>
</dbReference>
<feature type="binding site" evidence="12">
    <location>
        <position position="220"/>
    </location>
    <ligand>
        <name>5-aminolevulinate</name>
        <dbReference type="ChEBI" id="CHEBI:356416"/>
        <label>1</label>
    </ligand>
</feature>
<dbReference type="PANTHER" id="PTHR11458:SF0">
    <property type="entry name" value="DELTA-AMINOLEVULINIC ACID DEHYDRATASE"/>
    <property type="match status" value="1"/>
</dbReference>
<dbReference type="InterPro" id="IPR013785">
    <property type="entry name" value="Aldolase_TIM"/>
</dbReference>
<comment type="function">
    <text evidence="9">Catalyzes an early step in the biosynthesis of tetrapyrroles. Binds two molecules of 5-aminolevulinate per subunit, each at a distinct site, and catalyzes their condensation to form porphobilinogen.</text>
</comment>
<evidence type="ECO:0000256" key="9">
    <source>
        <dbReference type="ARBA" id="ARBA00025628"/>
    </source>
</evidence>
<comment type="pathway">
    <text evidence="1">Porphyrin-containing compound metabolism; protoporphyrin-IX biosynthesis; coproporphyrinogen-III from 5-aminolevulinate: step 1/4.</text>
</comment>
<keyword evidence="17" id="KW-1185">Reference proteome</keyword>
<dbReference type="GO" id="GO:0005829">
    <property type="term" value="C:cytosol"/>
    <property type="evidence" value="ECO:0007669"/>
    <property type="project" value="TreeGrafter"/>
</dbReference>
<dbReference type="InterPro" id="IPR001731">
    <property type="entry name" value="ALAD"/>
</dbReference>
<dbReference type="Gene3D" id="3.20.20.70">
    <property type="entry name" value="Aldolase class I"/>
    <property type="match status" value="1"/>
</dbReference>
<dbReference type="InterPro" id="IPR030656">
    <property type="entry name" value="ALAD_AS"/>
</dbReference>
<evidence type="ECO:0000256" key="8">
    <source>
        <dbReference type="ARBA" id="ARBA00023244"/>
    </source>
</evidence>
<dbReference type="EMBL" id="LR134355">
    <property type="protein sequence ID" value="VEG49737.1"/>
    <property type="molecule type" value="Genomic_DNA"/>
</dbReference>
<protein>
    <recommendedName>
        <fullName evidence="5 14">Delta-aminolevulinic acid dehydratase</fullName>
        <ecNumber evidence="4 14">4.2.1.24</ecNumber>
    </recommendedName>
</protein>
<dbReference type="PANTHER" id="PTHR11458">
    <property type="entry name" value="DELTA-AMINOLEVULINIC ACID DEHYDRATASE"/>
    <property type="match status" value="1"/>
</dbReference>
<dbReference type="EC" id="4.2.1.24" evidence="4 14"/>
<feature type="binding site" evidence="12">
    <location>
        <position position="209"/>
    </location>
    <ligand>
        <name>5-aminolevulinate</name>
        <dbReference type="ChEBI" id="CHEBI:356416"/>
        <label>1</label>
    </ligand>
</feature>
<dbReference type="CDD" id="cd00384">
    <property type="entry name" value="ALAD_PBGS"/>
    <property type="match status" value="1"/>
</dbReference>
<organism evidence="16 17">
    <name type="scientific">Mycolicibacterium chitae</name>
    <name type="common">Mycobacterium chitae</name>
    <dbReference type="NCBI Taxonomy" id="1792"/>
    <lineage>
        <taxon>Bacteria</taxon>
        <taxon>Bacillati</taxon>
        <taxon>Actinomycetota</taxon>
        <taxon>Actinomycetes</taxon>
        <taxon>Mycobacteriales</taxon>
        <taxon>Mycobacteriaceae</taxon>
        <taxon>Mycolicibacterium</taxon>
    </lineage>
</organism>
<dbReference type="RefSeq" id="WP_126335373.1">
    <property type="nucleotide sequence ID" value="NZ_AP022604.1"/>
</dbReference>
<comment type="catalytic activity">
    <reaction evidence="10 14">
        <text>2 5-aminolevulinate = porphobilinogen + 2 H2O + H(+)</text>
        <dbReference type="Rhea" id="RHEA:24064"/>
        <dbReference type="ChEBI" id="CHEBI:15377"/>
        <dbReference type="ChEBI" id="CHEBI:15378"/>
        <dbReference type="ChEBI" id="CHEBI:58126"/>
        <dbReference type="ChEBI" id="CHEBI:356416"/>
        <dbReference type="EC" id="4.2.1.24"/>
    </reaction>
</comment>
<dbReference type="PRINTS" id="PR00144">
    <property type="entry name" value="DALDHYDRTASE"/>
</dbReference>
<proteinExistence type="inferred from homology"/>
<evidence type="ECO:0000313" key="16">
    <source>
        <dbReference type="EMBL" id="VEG49737.1"/>
    </source>
</evidence>
<dbReference type="OrthoDB" id="9805001at2"/>
<dbReference type="GO" id="GO:0004655">
    <property type="term" value="F:porphobilinogen synthase activity"/>
    <property type="evidence" value="ECO:0007669"/>
    <property type="project" value="UniProtKB-EC"/>
</dbReference>
<evidence type="ECO:0000256" key="3">
    <source>
        <dbReference type="ARBA" id="ARBA00011823"/>
    </source>
</evidence>
<keyword evidence="13" id="KW-0460">Magnesium</keyword>
<dbReference type="Proteomes" id="UP000282551">
    <property type="component" value="Chromosome"/>
</dbReference>
<evidence type="ECO:0000256" key="2">
    <source>
        <dbReference type="ARBA" id="ARBA00008055"/>
    </source>
</evidence>
<evidence type="ECO:0000256" key="5">
    <source>
        <dbReference type="ARBA" id="ARBA00020771"/>
    </source>
</evidence>
<feature type="active site" description="Schiff-base intermediate with substrate" evidence="11">
    <location>
        <position position="199"/>
    </location>
</feature>
<evidence type="ECO:0000256" key="6">
    <source>
        <dbReference type="ARBA" id="ARBA00023133"/>
    </source>
</evidence>
<keyword evidence="8 14" id="KW-0627">Porphyrin biosynthesis</keyword>
<evidence type="ECO:0000256" key="14">
    <source>
        <dbReference type="RuleBase" id="RU000515"/>
    </source>
</evidence>
<evidence type="ECO:0000256" key="7">
    <source>
        <dbReference type="ARBA" id="ARBA00023239"/>
    </source>
</evidence>
<feature type="binding site" evidence="13">
    <location>
        <position position="236"/>
    </location>
    <ligand>
        <name>Mg(2+)</name>
        <dbReference type="ChEBI" id="CHEBI:18420"/>
    </ligand>
</feature>
<evidence type="ECO:0000256" key="4">
    <source>
        <dbReference type="ARBA" id="ARBA00012053"/>
    </source>
</evidence>
<evidence type="ECO:0000313" key="17">
    <source>
        <dbReference type="Proteomes" id="UP000282551"/>
    </source>
</evidence>
<evidence type="ECO:0000256" key="15">
    <source>
        <dbReference type="RuleBase" id="RU004161"/>
    </source>
</evidence>
<reference evidence="16 17" key="1">
    <citation type="submission" date="2018-12" db="EMBL/GenBank/DDBJ databases">
        <authorList>
            <consortium name="Pathogen Informatics"/>
        </authorList>
    </citation>
    <scope>NUCLEOTIDE SEQUENCE [LARGE SCALE GENOMIC DNA]</scope>
    <source>
        <strain evidence="16 17">NCTC10485</strain>
    </source>
</reference>
<dbReference type="PIRSF" id="PIRSF001415">
    <property type="entry name" value="Porphbilin_synth"/>
    <property type="match status" value="1"/>
</dbReference>
<dbReference type="SUPFAM" id="SSF51569">
    <property type="entry name" value="Aldolase"/>
    <property type="match status" value="1"/>
</dbReference>
<dbReference type="FunFam" id="3.20.20.70:FF:000019">
    <property type="entry name" value="Delta-aminolevulinic acid dehydratase"/>
    <property type="match status" value="1"/>
</dbReference>
<evidence type="ECO:0000256" key="10">
    <source>
        <dbReference type="ARBA" id="ARBA00047651"/>
    </source>
</evidence>
<dbReference type="NCBIfam" id="NF006762">
    <property type="entry name" value="PRK09283.1"/>
    <property type="match status" value="1"/>
</dbReference>
<dbReference type="GO" id="GO:0008270">
    <property type="term" value="F:zinc ion binding"/>
    <property type="evidence" value="ECO:0007669"/>
    <property type="project" value="TreeGrafter"/>
</dbReference>
<evidence type="ECO:0000256" key="12">
    <source>
        <dbReference type="PIRSR" id="PIRSR001415-2"/>
    </source>
</evidence>
<feature type="binding site" evidence="12">
    <location>
        <position position="277"/>
    </location>
    <ligand>
        <name>5-aminolevulinate</name>
        <dbReference type="ChEBI" id="CHEBI:356416"/>
        <label>2</label>
    </ligand>
</feature>
<keyword evidence="7 14" id="KW-0456">Lyase</keyword>
<comment type="subunit">
    <text evidence="3 14">Homooctamer.</text>
</comment>
<dbReference type="SMART" id="SM01004">
    <property type="entry name" value="ALAD"/>
    <property type="match status" value="1"/>
</dbReference>
<dbReference type="PROSITE" id="PS00169">
    <property type="entry name" value="D_ALA_DEHYDRATASE"/>
    <property type="match status" value="1"/>
</dbReference>
<feature type="binding site" evidence="12">
    <location>
        <position position="316"/>
    </location>
    <ligand>
        <name>5-aminolevulinate</name>
        <dbReference type="ChEBI" id="CHEBI:356416"/>
        <label>2</label>
    </ligand>
</feature>
<evidence type="ECO:0000256" key="11">
    <source>
        <dbReference type="PIRSR" id="PIRSR001415-1"/>
    </source>
</evidence>
<keyword evidence="13" id="KW-0479">Metal-binding</keyword>
<accession>A0A448IBL4</accession>
<dbReference type="AlphaFoldDB" id="A0A448IBL4"/>
<dbReference type="GO" id="GO:0006782">
    <property type="term" value="P:protoporphyrinogen IX biosynthetic process"/>
    <property type="evidence" value="ECO:0007669"/>
    <property type="project" value="UniProtKB-UniPathway"/>
</dbReference>
<feature type="active site" description="Schiff-base intermediate with substrate" evidence="11">
    <location>
        <position position="251"/>
    </location>
</feature>
<comment type="similarity">
    <text evidence="2 15">Belongs to the ALAD family.</text>
</comment>
<evidence type="ECO:0000256" key="13">
    <source>
        <dbReference type="PIRSR" id="PIRSR001415-5"/>
    </source>
</evidence>
<evidence type="ECO:0000256" key="1">
    <source>
        <dbReference type="ARBA" id="ARBA00004694"/>
    </source>
</evidence>
<dbReference type="Pfam" id="PF00490">
    <property type="entry name" value="ALAD"/>
    <property type="match status" value="1"/>
</dbReference>
<keyword evidence="6" id="KW-0350">Heme biosynthesis</keyword>
<name>A0A448IBL4_MYCCI</name>
<gene>
    <name evidence="16" type="primary">hemB</name>
    <name evidence="16" type="ORF">NCTC10485_04049</name>
</gene>
<sequence length="326" mass="33848">MSYPRVRPRRLRSTPALRRLVAETSLEPRHLVLPMFVADGIDAPRPIASMPGVVQHTRDSLRAAAAAAVDAGVGGLMLFGVPRDEDKDAAGSVGAHADGILNVALRDLAADLGDATVLMADTCLDEFTDHGHCGVLDAAGRVDNDATNEQYVKLAVAQADSGAHVVGPSGMMDGQVGAIRDGLDAAGHTEVVILAYAAKFASAFYGPFREAVGSSLSGDRRTYQQDAGNGREAVHEIELDIAEGADMVMVKPAMAYLDVVAAAAEVSPVPVAAYQVSGEYSMISAAAANGWVDGPAAALESLISIRRAGADIVLTYWAADVAGWLA</sequence>